<gene>
    <name evidence="2" type="ORF">F3Y22_tig00111542pilonHSYRG00042</name>
</gene>
<name>A0A6A2XLC3_HIBSY</name>
<evidence type="ECO:0000313" key="3">
    <source>
        <dbReference type="Proteomes" id="UP000436088"/>
    </source>
</evidence>
<proteinExistence type="predicted"/>
<dbReference type="AlphaFoldDB" id="A0A6A2XLC3"/>
<dbReference type="PANTHER" id="PTHR33116:SF86">
    <property type="entry name" value="REVERSE TRANSCRIPTASE DOMAIN-CONTAINING PROTEIN"/>
    <property type="match status" value="1"/>
</dbReference>
<feature type="domain" description="Reverse transcriptase zinc-binding" evidence="1">
    <location>
        <begin position="209"/>
        <end position="256"/>
    </location>
</feature>
<keyword evidence="3" id="KW-1185">Reference proteome</keyword>
<protein>
    <recommendedName>
        <fullName evidence="1">Reverse transcriptase zinc-binding domain-containing protein</fullName>
    </recommendedName>
</protein>
<dbReference type="Proteomes" id="UP000436088">
    <property type="component" value="Unassembled WGS sequence"/>
</dbReference>
<comment type="caution">
    <text evidence="2">The sequence shown here is derived from an EMBL/GenBank/DDBJ whole genome shotgun (WGS) entry which is preliminary data.</text>
</comment>
<dbReference type="EMBL" id="VEPZ02001364">
    <property type="protein sequence ID" value="KAE8677141.1"/>
    <property type="molecule type" value="Genomic_DNA"/>
</dbReference>
<dbReference type="Pfam" id="PF13966">
    <property type="entry name" value="zf-RVT"/>
    <property type="match status" value="1"/>
</dbReference>
<evidence type="ECO:0000259" key="1">
    <source>
        <dbReference type="Pfam" id="PF13966"/>
    </source>
</evidence>
<organism evidence="2 3">
    <name type="scientific">Hibiscus syriacus</name>
    <name type="common">Rose of Sharon</name>
    <dbReference type="NCBI Taxonomy" id="106335"/>
    <lineage>
        <taxon>Eukaryota</taxon>
        <taxon>Viridiplantae</taxon>
        <taxon>Streptophyta</taxon>
        <taxon>Embryophyta</taxon>
        <taxon>Tracheophyta</taxon>
        <taxon>Spermatophyta</taxon>
        <taxon>Magnoliopsida</taxon>
        <taxon>eudicotyledons</taxon>
        <taxon>Gunneridae</taxon>
        <taxon>Pentapetalae</taxon>
        <taxon>rosids</taxon>
        <taxon>malvids</taxon>
        <taxon>Malvales</taxon>
        <taxon>Malvaceae</taxon>
        <taxon>Malvoideae</taxon>
        <taxon>Hibiscus</taxon>
    </lineage>
</organism>
<evidence type="ECO:0000313" key="2">
    <source>
        <dbReference type="EMBL" id="KAE8677141.1"/>
    </source>
</evidence>
<dbReference type="InterPro" id="IPR026960">
    <property type="entry name" value="RVT-Znf"/>
</dbReference>
<reference evidence="2" key="1">
    <citation type="submission" date="2019-09" db="EMBL/GenBank/DDBJ databases">
        <title>Draft genome information of white flower Hibiscus syriacus.</title>
        <authorList>
            <person name="Kim Y.-M."/>
        </authorList>
    </citation>
    <scope>NUCLEOTIDE SEQUENCE [LARGE SCALE GENOMIC DNA]</scope>
    <source>
        <strain evidence="2">YM2019G1</strain>
    </source>
</reference>
<dbReference type="PANTHER" id="PTHR33116">
    <property type="entry name" value="REVERSE TRANSCRIPTASE ZINC-BINDING DOMAIN-CONTAINING PROTEIN-RELATED-RELATED"/>
    <property type="match status" value="1"/>
</dbReference>
<sequence length="373" mass="43479">MKMTKIANQFIHGRCRNKTSNEWETFTAVYASPQIEKKKLLWEKLRQLDPGNGIPWISGGDFHAILHRDERRGGSGISKIFVDFAFDTGLQDIIFRGSETTKGTYRYVIQKVQDKLSGWKAKQPSLAGRITLAKAVLTTIPSYMMQSVELPHGVCTEIERLIRSDQATTPTFQVDTPGWIGKDDTRFTIKSAYDIQNEQQSTEEPVWKTIAKEALLTNKERYRRHLSADAKCMECNEDWEDVDHILRSCGTAKIIWTTLIKESWLTNFFSLNIKEWLHKNLANPTYFAQSDHEWDTLFGNINWNLWTRRNKRIFDPANMDNETIIERSRRMVEEGSRVIEPTKIIVNNRRQQEETTVEWIPPPSIWLKLQREN</sequence>
<accession>A0A6A2XLC3</accession>